<dbReference type="OrthoDB" id="9786855at2"/>
<dbReference type="EMBL" id="FWPT01000009">
    <property type="protein sequence ID" value="SMA49838.1"/>
    <property type="molecule type" value="Genomic_DNA"/>
</dbReference>
<organism evidence="2 3">
    <name type="scientific">Parendozoicomonas haliclonae</name>
    <dbReference type="NCBI Taxonomy" id="1960125"/>
    <lineage>
        <taxon>Bacteria</taxon>
        <taxon>Pseudomonadati</taxon>
        <taxon>Pseudomonadota</taxon>
        <taxon>Gammaproteobacteria</taxon>
        <taxon>Oceanospirillales</taxon>
        <taxon>Endozoicomonadaceae</taxon>
        <taxon>Parendozoicomonas</taxon>
    </lineage>
</organism>
<accession>A0A1X7AP08</accession>
<sequence length="150" mass="17302">MAEVKGPFWHTKTLTEMTREEWDSLCDGCGRCCLNKLIDEDDNVQTTAVACKLLDLHSCQCQDFANRWAHVPDCIRFTPENLEENLMWLPDSCAYRLLHEGYDLPEWHPLVTGDPNSVHEAGFSIRGMAVSELEWPDPEEWHQLIIVSEE</sequence>
<dbReference type="PIRSF" id="PIRSF006173">
    <property type="entry name" value="UCP006173"/>
    <property type="match status" value="1"/>
</dbReference>
<dbReference type="AlphaFoldDB" id="A0A1X7AP08"/>
<dbReference type="Proteomes" id="UP000196573">
    <property type="component" value="Unassembled WGS sequence"/>
</dbReference>
<evidence type="ECO:0000313" key="2">
    <source>
        <dbReference type="EMBL" id="SMA49838.1"/>
    </source>
</evidence>
<dbReference type="NCBIfam" id="NF003507">
    <property type="entry name" value="PRK05170.2-5"/>
    <property type="match status" value="1"/>
</dbReference>
<gene>
    <name evidence="2" type="ORF">EHSB41UT_03628</name>
</gene>
<protein>
    <recommendedName>
        <fullName evidence="1">UPF0260 protein EHSB41UT_03628</fullName>
    </recommendedName>
</protein>
<dbReference type="NCBIfam" id="NF003501">
    <property type="entry name" value="PRK05170.1-5"/>
    <property type="match status" value="1"/>
</dbReference>
<name>A0A1X7AP08_9GAMM</name>
<dbReference type="InterPro" id="IPR008228">
    <property type="entry name" value="UCP006173"/>
</dbReference>
<dbReference type="RefSeq" id="WP_087112289.1">
    <property type="nucleotide sequence ID" value="NZ_CBCSCN010000011.1"/>
</dbReference>
<proteinExistence type="inferred from homology"/>
<reference evidence="2 3" key="1">
    <citation type="submission" date="2017-03" db="EMBL/GenBank/DDBJ databases">
        <authorList>
            <person name="Afonso C.L."/>
            <person name="Miller P.J."/>
            <person name="Scott M.A."/>
            <person name="Spackman E."/>
            <person name="Goraichik I."/>
            <person name="Dimitrov K.M."/>
            <person name="Suarez D.L."/>
            <person name="Swayne D.E."/>
        </authorList>
    </citation>
    <scope>NUCLEOTIDE SEQUENCE [LARGE SCALE GENOMIC DNA]</scope>
    <source>
        <strain evidence="2">SB41UT1</strain>
    </source>
</reference>
<evidence type="ECO:0000313" key="3">
    <source>
        <dbReference type="Proteomes" id="UP000196573"/>
    </source>
</evidence>
<dbReference type="PANTHER" id="PTHR37421">
    <property type="entry name" value="UPF0260 PROTEIN YCGN"/>
    <property type="match status" value="1"/>
</dbReference>
<dbReference type="InterPro" id="IPR005358">
    <property type="entry name" value="Puta_zinc/iron-chelating_dom"/>
</dbReference>
<dbReference type="PANTHER" id="PTHR37421:SF1">
    <property type="entry name" value="UPF0260 PROTEIN YCGN"/>
    <property type="match status" value="1"/>
</dbReference>
<evidence type="ECO:0000256" key="1">
    <source>
        <dbReference type="HAMAP-Rule" id="MF_00676"/>
    </source>
</evidence>
<dbReference type="HAMAP" id="MF_00676">
    <property type="entry name" value="UPF0260"/>
    <property type="match status" value="1"/>
</dbReference>
<comment type="similarity">
    <text evidence="1">Belongs to the UPF0260 family.</text>
</comment>
<dbReference type="Pfam" id="PF03692">
    <property type="entry name" value="CxxCxxCC"/>
    <property type="match status" value="1"/>
</dbReference>
<keyword evidence="3" id="KW-1185">Reference proteome</keyword>